<dbReference type="Pfam" id="PF21889">
    <property type="entry name" value="TPR1-like_2nd"/>
    <property type="match status" value="1"/>
</dbReference>
<dbReference type="PROSITE" id="PS50082">
    <property type="entry name" value="WD_REPEATS_2"/>
    <property type="match status" value="2"/>
</dbReference>
<dbReference type="Pfam" id="PF21359">
    <property type="entry name" value="zf_topless"/>
    <property type="match status" value="1"/>
</dbReference>
<evidence type="ECO:0000313" key="4">
    <source>
        <dbReference type="EMBL" id="KAF3326026.1"/>
    </source>
</evidence>
<dbReference type="InterPro" id="IPR015943">
    <property type="entry name" value="WD40/YVTN_repeat-like_dom_sf"/>
</dbReference>
<keyword evidence="1" id="KW-0853">WD repeat</keyword>
<dbReference type="PANTHER" id="PTHR44083:SF45">
    <property type="entry name" value="TOPLESS-RELATED PROTEIN 1"/>
    <property type="match status" value="1"/>
</dbReference>
<dbReference type="SMART" id="SM00320">
    <property type="entry name" value="WD40"/>
    <property type="match status" value="7"/>
</dbReference>
<dbReference type="InterPro" id="IPR036322">
    <property type="entry name" value="WD40_repeat_dom_sf"/>
</dbReference>
<dbReference type="Pfam" id="PF00400">
    <property type="entry name" value="WD40"/>
    <property type="match status" value="3"/>
</dbReference>
<evidence type="ECO:0000259" key="3">
    <source>
        <dbReference type="Pfam" id="PF21889"/>
    </source>
</evidence>
<sequence length="858" mass="95997">MSGNQGQGAGPASMSRFNKEIIFIVLQFLYEQGFHETAHRLERDSQLYFNLKYFEELILAGQWAEVEWYLRGYFMDVRGNSHGLKLIFETYKQKFYEALYWHQREEALNILDTEFRSILSPNEDIYKELIHLFSLMDFREHPLLKEWDNPQKARATLCAKMRNLVLKCPDLKDKIHFPTIPRSRLLSLVYQSFNWQHSLCERRLPNAAMATLLTDHNCSELMPPPSLMSASLLHRPTQNFTPLPSLSLSFTADPSRLAIDVRGAANDGVGTSLGEVLIWDLSSKERIHKKCFGLLDNPAFSAAIQDALDKEDGFFSVRRVLWSTDGCHFVVAYCKHLVQMYKFSGKSDLQCTFEIDAHKGGLNDIAFSQPIHKMFIVTSGDDGAIRVWSSVSGLLLHTFGADHSAPVLSICPRSRGFRQYILSASSDGKIKSWRFDKIEPEHEFEGPICSSVSFAATTDGSRLFSCGTIKDGTGSPFLVEYSEPNEGIIKCYLGLSTHTDGALQFDMANDHILAIGDDSIVKFWNVDECEPLYYVDAGGGLPESNVKTSTSGQGTHAPLPPIIELDEEADEYDEAIKDYVSHVNEINEPSQCLSLRLPDTLPGGKIHKLVYANDGESVIALSSNGTHKLWRWNKTCLNPSSKLLLSDGLMVNDVGDVDIETRSFALTKDNRYLTSTSGGPVSLFNVTDAEKLGSFLRPPPVATVLAFHPQNNNRVAIGMDDCTILIFEPQRKKVCCILSGHNKRVTGLCFSTKLDVLVSSGLDAQLCIWKMDTWEKLNSICMELNQEVGGSLAHISVEFHPDGVQLLVVHATQLTVYDAGEMKQLHQVSNQQIDLLKKIENNIINLVSAMMVKPDFAT</sequence>
<reference evidence="4" key="1">
    <citation type="submission" date="2020-01" db="EMBL/GenBank/DDBJ databases">
        <title>Genome sequence of Kobresia littledalei, the first chromosome-level genome in the family Cyperaceae.</title>
        <authorList>
            <person name="Qu G."/>
        </authorList>
    </citation>
    <scope>NUCLEOTIDE SEQUENCE</scope>
    <source>
        <strain evidence="4">C.B.Clarke</strain>
        <tissue evidence="4">Leaf</tissue>
    </source>
</reference>
<proteinExistence type="predicted"/>
<feature type="repeat" description="WD" evidence="1">
    <location>
        <begin position="355"/>
        <end position="398"/>
    </location>
</feature>
<dbReference type="SUPFAM" id="SSF50998">
    <property type="entry name" value="Quinoprotein alcohol dehydrogenase-like"/>
    <property type="match status" value="1"/>
</dbReference>
<evidence type="ECO:0000256" key="1">
    <source>
        <dbReference type="PROSITE-ProRule" id="PRU00221"/>
    </source>
</evidence>
<feature type="domain" description="TOPLESS zinc finger" evidence="2">
    <location>
        <begin position="178"/>
        <end position="218"/>
    </location>
</feature>
<organism evidence="4 5">
    <name type="scientific">Carex littledalei</name>
    <dbReference type="NCBI Taxonomy" id="544730"/>
    <lineage>
        <taxon>Eukaryota</taxon>
        <taxon>Viridiplantae</taxon>
        <taxon>Streptophyta</taxon>
        <taxon>Embryophyta</taxon>
        <taxon>Tracheophyta</taxon>
        <taxon>Spermatophyta</taxon>
        <taxon>Magnoliopsida</taxon>
        <taxon>Liliopsida</taxon>
        <taxon>Poales</taxon>
        <taxon>Cyperaceae</taxon>
        <taxon>Cyperoideae</taxon>
        <taxon>Cariceae</taxon>
        <taxon>Carex</taxon>
        <taxon>Carex subgen. Euthyceras</taxon>
    </lineage>
</organism>
<dbReference type="PROSITE" id="PS50294">
    <property type="entry name" value="WD_REPEATS_REGION"/>
    <property type="match status" value="2"/>
</dbReference>
<dbReference type="OrthoDB" id="653221at2759"/>
<accession>A0A833QQB1</accession>
<dbReference type="Proteomes" id="UP000623129">
    <property type="component" value="Unassembled WGS sequence"/>
</dbReference>
<name>A0A833QQB1_9POAL</name>
<evidence type="ECO:0000259" key="2">
    <source>
        <dbReference type="Pfam" id="PF21359"/>
    </source>
</evidence>
<dbReference type="InterPro" id="IPR001680">
    <property type="entry name" value="WD40_rpt"/>
</dbReference>
<dbReference type="GO" id="GO:0006355">
    <property type="term" value="P:regulation of DNA-templated transcription"/>
    <property type="evidence" value="ECO:0007669"/>
    <property type="project" value="InterPro"/>
</dbReference>
<dbReference type="SMART" id="SM00667">
    <property type="entry name" value="LisH"/>
    <property type="match status" value="1"/>
</dbReference>
<dbReference type="InterPro" id="IPR006594">
    <property type="entry name" value="LisH"/>
</dbReference>
<dbReference type="InterPro" id="IPR048419">
    <property type="entry name" value="Topless_Znf"/>
</dbReference>
<dbReference type="SUPFAM" id="SSF50978">
    <property type="entry name" value="WD40 repeat-like"/>
    <property type="match status" value="1"/>
</dbReference>
<feature type="domain" description="TPR1-like CTLH-containing" evidence="3">
    <location>
        <begin position="50"/>
        <end position="175"/>
    </location>
</feature>
<dbReference type="InterPro" id="IPR011047">
    <property type="entry name" value="Quinoprotein_ADH-like_sf"/>
</dbReference>
<comment type="caution">
    <text evidence="4">The sequence shown here is derived from an EMBL/GenBank/DDBJ whole genome shotgun (WGS) entry which is preliminary data.</text>
</comment>
<dbReference type="EMBL" id="SWLB01000019">
    <property type="protein sequence ID" value="KAF3326026.1"/>
    <property type="molecule type" value="Genomic_DNA"/>
</dbReference>
<feature type="repeat" description="WD" evidence="1">
    <location>
        <begin position="738"/>
        <end position="779"/>
    </location>
</feature>
<dbReference type="PANTHER" id="PTHR44083">
    <property type="entry name" value="TOPLESS-RELATED PROTEIN 1-RELATED"/>
    <property type="match status" value="1"/>
</dbReference>
<gene>
    <name evidence="4" type="ORF">FCM35_KLT09106</name>
</gene>
<protein>
    <submittedName>
        <fullName evidence="4">Topless-related protein 1</fullName>
    </submittedName>
</protein>
<dbReference type="InterPro" id="IPR054080">
    <property type="entry name" value="TPR1-like_2nd"/>
</dbReference>
<dbReference type="PROSITE" id="PS50896">
    <property type="entry name" value="LISH"/>
    <property type="match status" value="1"/>
</dbReference>
<keyword evidence="5" id="KW-1185">Reference proteome</keyword>
<evidence type="ECO:0000313" key="5">
    <source>
        <dbReference type="Proteomes" id="UP000623129"/>
    </source>
</evidence>
<dbReference type="Gene3D" id="2.130.10.10">
    <property type="entry name" value="YVTN repeat-like/Quinoprotein amine dehydrogenase"/>
    <property type="match status" value="2"/>
</dbReference>
<dbReference type="InterPro" id="IPR027728">
    <property type="entry name" value="Topless_fam"/>
</dbReference>
<dbReference type="AlphaFoldDB" id="A0A833QQB1"/>